<feature type="region of interest" description="Disordered" evidence="3">
    <location>
        <begin position="1"/>
        <end position="26"/>
    </location>
</feature>
<organism evidence="4 5">
    <name type="scientific">Arthrobacter alpinus</name>
    <dbReference type="NCBI Taxonomy" id="656366"/>
    <lineage>
        <taxon>Bacteria</taxon>
        <taxon>Bacillati</taxon>
        <taxon>Actinomycetota</taxon>
        <taxon>Actinomycetes</taxon>
        <taxon>Micrococcales</taxon>
        <taxon>Micrococcaceae</taxon>
        <taxon>Arthrobacter</taxon>
    </lineage>
</organism>
<gene>
    <name evidence="4" type="ORF">SAMN04489740_3848</name>
</gene>
<name>A0A1H5NMS3_9MICC</name>
<accession>A0A1H5NMS3</accession>
<protein>
    <recommendedName>
        <fullName evidence="6">DUF3494 domain-containing protein</fullName>
    </recommendedName>
</protein>
<evidence type="ECO:0000256" key="3">
    <source>
        <dbReference type="SAM" id="MobiDB-lite"/>
    </source>
</evidence>
<evidence type="ECO:0008006" key="6">
    <source>
        <dbReference type="Google" id="ProtNLM"/>
    </source>
</evidence>
<dbReference type="EMBL" id="FNTV01000001">
    <property type="protein sequence ID" value="SEF02734.1"/>
    <property type="molecule type" value="Genomic_DNA"/>
</dbReference>
<dbReference type="AlphaFoldDB" id="A0A1H5NMS3"/>
<dbReference type="RefSeq" id="WP_074712914.1">
    <property type="nucleotide sequence ID" value="NZ_FNTV01000001.1"/>
</dbReference>
<evidence type="ECO:0000313" key="5">
    <source>
        <dbReference type="Proteomes" id="UP000182725"/>
    </source>
</evidence>
<reference evidence="4 5" key="1">
    <citation type="submission" date="2016-10" db="EMBL/GenBank/DDBJ databases">
        <authorList>
            <person name="de Groot N.N."/>
        </authorList>
    </citation>
    <scope>NUCLEOTIDE SEQUENCE [LARGE SCALE GENOMIC DNA]</scope>
    <source>
        <strain evidence="4 5">DSM 22274</strain>
    </source>
</reference>
<dbReference type="Proteomes" id="UP000182725">
    <property type="component" value="Unassembled WGS sequence"/>
</dbReference>
<keyword evidence="2" id="KW-0732">Signal</keyword>
<proteinExistence type="inferred from homology"/>
<comment type="similarity">
    <text evidence="1">Belongs to the ice-binding protein family.</text>
</comment>
<evidence type="ECO:0000256" key="2">
    <source>
        <dbReference type="ARBA" id="ARBA00022729"/>
    </source>
</evidence>
<evidence type="ECO:0000256" key="1">
    <source>
        <dbReference type="ARBA" id="ARBA00005445"/>
    </source>
</evidence>
<dbReference type="Pfam" id="PF11999">
    <property type="entry name" value="Ice_binding"/>
    <property type="match status" value="1"/>
</dbReference>
<dbReference type="InterPro" id="IPR021884">
    <property type="entry name" value="Ice-bd_prot"/>
</dbReference>
<sequence>MIQATRPPGGMKGAVQWSPHPGRKSGYRHIARWGSKTIAKSVQISRIGGPSSIRWSAAAGIAALTSVLFVAGMLLSPPRADAAVSPVGLGAAGTYLVLGGTGVTNTGATVLSGDLGVSPATVIVGFPPGIAAGATHAGDAQAGLAQTDLLSAYNNAAGRIPTALDFAGDQNGKTFTPGVYHTAAAFTLTGVMTLDGQGDPNAVFIFQVGAALNTAAGSSVSLVNGAQASNVFWQVLGAAGTGASSSFSGTIMALGAITVGAGAVVTGRALSHAGLVTLSTNTFTFPGGALSISAPTAKNFGSGAAGGKLTVQLGGVTATDNRGQSGAGWTVQASSTAFSNTTTPAAAPIMTTTYASGAATSTTGIAVFLPGQTTTMSTLSSFAVTAFSASATGGSNSATWNPTIVVNLPAQAITGSYTGTITHSVY</sequence>
<evidence type="ECO:0000313" key="4">
    <source>
        <dbReference type="EMBL" id="SEF02734.1"/>
    </source>
</evidence>